<dbReference type="RefSeq" id="WP_290253567.1">
    <property type="nucleotide sequence ID" value="NZ_JAUGQQ010000002.1"/>
</dbReference>
<reference evidence="10 11" key="1">
    <citation type="submission" date="2023-06" db="EMBL/GenBank/DDBJ databases">
        <authorList>
            <person name="Ye Y.-Q."/>
            <person name="Du Z.-J."/>
        </authorList>
    </citation>
    <scope>NUCLEOTIDE SEQUENCE [LARGE SCALE GENOMIC DNA]</scope>
    <source>
        <strain evidence="10 11">SDUM287046</strain>
    </source>
</reference>
<dbReference type="PANTHER" id="PTHR46494:SF1">
    <property type="entry name" value="CORA FAMILY METAL ION TRANSPORTER (EUROFUNG)"/>
    <property type="match status" value="1"/>
</dbReference>
<evidence type="ECO:0000256" key="5">
    <source>
        <dbReference type="ARBA" id="ARBA00022692"/>
    </source>
</evidence>
<evidence type="ECO:0000313" key="11">
    <source>
        <dbReference type="Proteomes" id="UP001244787"/>
    </source>
</evidence>
<evidence type="ECO:0000256" key="1">
    <source>
        <dbReference type="ARBA" id="ARBA00004651"/>
    </source>
</evidence>
<gene>
    <name evidence="8 10" type="primary">corA</name>
    <name evidence="10" type="ORF">QRD02_03695</name>
</gene>
<accession>A0ABT8DFL5</accession>
<keyword evidence="3 8" id="KW-0813">Transport</keyword>
<dbReference type="Pfam" id="PF01544">
    <property type="entry name" value="CorA"/>
    <property type="match status" value="1"/>
</dbReference>
<comment type="similarity">
    <text evidence="2 8">Belongs to the CorA metal ion transporter (MIT) (TC 1.A.35) family.</text>
</comment>
<evidence type="ECO:0000256" key="3">
    <source>
        <dbReference type="ARBA" id="ARBA00022448"/>
    </source>
</evidence>
<dbReference type="PANTHER" id="PTHR46494">
    <property type="entry name" value="CORA FAMILY METAL ION TRANSPORTER (EUROFUNG)"/>
    <property type="match status" value="1"/>
</dbReference>
<keyword evidence="4 8" id="KW-1003">Cell membrane</keyword>
<dbReference type="InterPro" id="IPR045863">
    <property type="entry name" value="CorA_TM1_TM2"/>
</dbReference>
<dbReference type="NCBIfam" id="TIGR00383">
    <property type="entry name" value="corA"/>
    <property type="match status" value="1"/>
</dbReference>
<sequence>MAAKKRRKTQTTKIQPKRARNFSPGTVTYTGKKITTVTTLDIIDYSKEHFHRFETNNIHEAFNYEDSTNITWINVNGLSNTQDIVTLGNHFELHPLIQEDIVSTYQRPKIDEYEEYLFLVFKMLHYDDEQLTKEHISLVMGKDYVLTFQEAEGDVFGDLRERLEHGKGRIRGAGSDYLMFAILDAVVDNYFTVIEFLSNKVEILEDKLFDDKGDPNIAEEIQELKKEILQIRKAVVPLREVINRLEKLEIPLIEERTNKYIRDLYDHIIQVNDSVEIYREMIWSLMDMYMTTISNKMNEVMKVLTIMASIFIPLTFMAGIYGMNFEFMPELHLRYGYYYFWGAMIVVFFGMLWYFKRKKWL</sequence>
<dbReference type="InterPro" id="IPR002523">
    <property type="entry name" value="MgTranspt_CorA/ZnTranspt_ZntB"/>
</dbReference>
<comment type="function">
    <text evidence="8">Mediates influx of magnesium ions.</text>
</comment>
<keyword evidence="6 8" id="KW-1133">Transmembrane helix</keyword>
<keyword evidence="7 8" id="KW-0472">Membrane</keyword>
<organism evidence="10 11">
    <name type="scientific">Aequorivita aurantiaca</name>
    <dbReference type="NCBI Taxonomy" id="3053356"/>
    <lineage>
        <taxon>Bacteria</taxon>
        <taxon>Pseudomonadati</taxon>
        <taxon>Bacteroidota</taxon>
        <taxon>Flavobacteriia</taxon>
        <taxon>Flavobacteriales</taxon>
        <taxon>Flavobacteriaceae</taxon>
        <taxon>Aequorivita</taxon>
    </lineage>
</organism>
<feature type="transmembrane region" description="Helical" evidence="8">
    <location>
        <begin position="303"/>
        <end position="323"/>
    </location>
</feature>
<keyword evidence="11" id="KW-1185">Reference proteome</keyword>
<dbReference type="Proteomes" id="UP001244787">
    <property type="component" value="Unassembled WGS sequence"/>
</dbReference>
<evidence type="ECO:0000256" key="4">
    <source>
        <dbReference type="ARBA" id="ARBA00022475"/>
    </source>
</evidence>
<evidence type="ECO:0000256" key="9">
    <source>
        <dbReference type="SAM" id="MobiDB-lite"/>
    </source>
</evidence>
<dbReference type="SUPFAM" id="SSF143865">
    <property type="entry name" value="CorA soluble domain-like"/>
    <property type="match status" value="1"/>
</dbReference>
<evidence type="ECO:0000256" key="2">
    <source>
        <dbReference type="ARBA" id="ARBA00009765"/>
    </source>
</evidence>
<keyword evidence="8" id="KW-0406">Ion transport</keyword>
<feature type="region of interest" description="Disordered" evidence="9">
    <location>
        <begin position="1"/>
        <end position="22"/>
    </location>
</feature>
<comment type="caution">
    <text evidence="10">The sequence shown here is derived from an EMBL/GenBank/DDBJ whole genome shotgun (WGS) entry which is preliminary data.</text>
</comment>
<dbReference type="Gene3D" id="3.30.460.20">
    <property type="entry name" value="CorA soluble domain-like"/>
    <property type="match status" value="1"/>
</dbReference>
<dbReference type="EMBL" id="JAUGQQ010000002">
    <property type="protein sequence ID" value="MDN3723474.1"/>
    <property type="molecule type" value="Genomic_DNA"/>
</dbReference>
<feature type="compositionally biased region" description="Basic residues" evidence="9">
    <location>
        <begin position="1"/>
        <end position="20"/>
    </location>
</feature>
<dbReference type="InterPro" id="IPR045861">
    <property type="entry name" value="CorA_cytoplasmic_dom"/>
</dbReference>
<evidence type="ECO:0000256" key="7">
    <source>
        <dbReference type="ARBA" id="ARBA00023136"/>
    </source>
</evidence>
<evidence type="ECO:0000256" key="6">
    <source>
        <dbReference type="ARBA" id="ARBA00022989"/>
    </source>
</evidence>
<evidence type="ECO:0000313" key="10">
    <source>
        <dbReference type="EMBL" id="MDN3723474.1"/>
    </source>
</evidence>
<proteinExistence type="inferred from homology"/>
<dbReference type="InterPro" id="IPR004488">
    <property type="entry name" value="Mg/Co-transport_prot_CorA"/>
</dbReference>
<dbReference type="Gene3D" id="1.20.58.340">
    <property type="entry name" value="Magnesium transport protein CorA, transmembrane region"/>
    <property type="match status" value="2"/>
</dbReference>
<evidence type="ECO:0000256" key="8">
    <source>
        <dbReference type="RuleBase" id="RU362010"/>
    </source>
</evidence>
<dbReference type="SUPFAM" id="SSF144083">
    <property type="entry name" value="Magnesium transport protein CorA, transmembrane region"/>
    <property type="match status" value="1"/>
</dbReference>
<dbReference type="CDD" id="cd12828">
    <property type="entry name" value="TmCorA-like_1"/>
    <property type="match status" value="1"/>
</dbReference>
<keyword evidence="5 8" id="KW-0812">Transmembrane</keyword>
<keyword evidence="8" id="KW-0460">Magnesium</keyword>
<feature type="transmembrane region" description="Helical" evidence="8">
    <location>
        <begin position="335"/>
        <end position="355"/>
    </location>
</feature>
<comment type="subcellular location">
    <subcellularLocation>
        <location evidence="1">Cell membrane</location>
        <topology evidence="1">Multi-pass membrane protein</topology>
    </subcellularLocation>
    <subcellularLocation>
        <location evidence="8">Membrane</location>
        <topology evidence="8">Multi-pass membrane protein</topology>
    </subcellularLocation>
</comment>
<name>A0ABT8DFL5_9FLAO</name>
<protein>
    <recommendedName>
        <fullName evidence="8">Magnesium transport protein CorA</fullName>
    </recommendedName>
</protein>